<keyword evidence="3" id="KW-1185">Reference proteome</keyword>
<dbReference type="KEGG" id="pbp:STSP1_00805"/>
<sequence length="628" mass="70048" precursor="true">MTKINLTAVIIFSILASIASADFQAVRNAGFEEEGAAGSADAKYWISDSGDSGQRQQSQAYHGSWGIEVYGDATWGNVSQWVDMRDEMGDLVDMGGETVTAVVMAKYTDPNFTKEGILKIEFWGDNQKISDASNWFLTNSDPADTWKKGELTAEIPEGTQKLKVQLMNGTDGEGSVFFDTCYAYLSSAPSVYEYTNYSENHSFEIEDKNGSTDAMSWFDDEGIKGERQSSISRTGDWGMKVYDSGNWVNVTKWIDFRDDNGDLIDAGGTPLHIEGYAKYIDSGYSKTGILKAEFWGSGSKIGQADNWFLSNSDPIDTWKLGKIDTIAPPGTNKIKLQIMNGTSGNGSVYFDDVRVLVPEPLSMDFDENYLIDSEDLEEIAANWLADNYSGPEKTDQVLDDFEIYGESDPNIIDTWSPVANILGQSSLELITDSSQAYEGSQTLRWSYYPLGDGYGEYTGIMYELPSIVDISKYDEMRLRVKRHSGNSLEDSLYLRFMEPGVVRTELNDEHDMARASIQAVDGSTKFPEDEWDEWVIDLKEDLWFNSAHNANGYYSLPDMTQLGAIVIAVYNNPNDGEYMETGLIDVDNIELLDYSPTCSEDLAVDLNNDCVVNLIDYSILAEKWLLGE</sequence>
<evidence type="ECO:0000256" key="1">
    <source>
        <dbReference type="SAM" id="SignalP"/>
    </source>
</evidence>
<dbReference type="EMBL" id="CP021023">
    <property type="protein sequence ID" value="ARN56423.1"/>
    <property type="molecule type" value="Genomic_DNA"/>
</dbReference>
<feature type="chain" id="PRO_5011964107" description="Carbohydrate binding domain protein" evidence="1">
    <location>
        <begin position="22"/>
        <end position="628"/>
    </location>
</feature>
<dbReference type="RefSeq" id="WP_085755118.1">
    <property type="nucleotide sequence ID" value="NZ_CP021023.1"/>
</dbReference>
<feature type="signal peptide" evidence="1">
    <location>
        <begin position="1"/>
        <end position="21"/>
    </location>
</feature>
<dbReference type="AlphaFoldDB" id="A0A1W6LKZ9"/>
<organism evidence="2 3">
    <name type="scientific">Sedimentisphaera salicampi</name>
    <dbReference type="NCBI Taxonomy" id="1941349"/>
    <lineage>
        <taxon>Bacteria</taxon>
        <taxon>Pseudomonadati</taxon>
        <taxon>Planctomycetota</taxon>
        <taxon>Phycisphaerae</taxon>
        <taxon>Sedimentisphaerales</taxon>
        <taxon>Sedimentisphaeraceae</taxon>
        <taxon>Sedimentisphaera</taxon>
    </lineage>
</organism>
<evidence type="ECO:0000313" key="3">
    <source>
        <dbReference type="Proteomes" id="UP000193334"/>
    </source>
</evidence>
<protein>
    <recommendedName>
        <fullName evidence="4">Carbohydrate binding domain protein</fullName>
    </recommendedName>
</protein>
<proteinExistence type="predicted"/>
<name>A0A1W6LKZ9_9BACT</name>
<dbReference type="Gene3D" id="2.60.120.260">
    <property type="entry name" value="Galactose-binding domain-like"/>
    <property type="match status" value="2"/>
</dbReference>
<reference evidence="3" key="1">
    <citation type="submission" date="2017-04" db="EMBL/GenBank/DDBJ databases">
        <title>Comparative genomics and description of representatives of a novel lineage of planctomycetes thriving in anoxic sediments.</title>
        <authorList>
            <person name="Spring S."/>
            <person name="Bunk B."/>
            <person name="Sproer C."/>
        </authorList>
    </citation>
    <scope>NUCLEOTIDE SEQUENCE [LARGE SCALE GENOMIC DNA]</scope>
    <source>
        <strain evidence="3">ST-PulAB-D4</strain>
    </source>
</reference>
<keyword evidence="1" id="KW-0732">Signal</keyword>
<evidence type="ECO:0000313" key="2">
    <source>
        <dbReference type="EMBL" id="ARN56423.1"/>
    </source>
</evidence>
<accession>A0A1W6LKZ9</accession>
<gene>
    <name evidence="2" type="ORF">STSP1_00805</name>
</gene>
<dbReference type="Proteomes" id="UP000193334">
    <property type="component" value="Chromosome"/>
</dbReference>
<dbReference type="STRING" id="1941349.STSP1_00805"/>
<evidence type="ECO:0008006" key="4">
    <source>
        <dbReference type="Google" id="ProtNLM"/>
    </source>
</evidence>